<dbReference type="GO" id="GO:0032259">
    <property type="term" value="P:methylation"/>
    <property type="evidence" value="ECO:0007669"/>
    <property type="project" value="UniProtKB-KW"/>
</dbReference>
<evidence type="ECO:0000256" key="2">
    <source>
        <dbReference type="ARBA" id="ARBA00022679"/>
    </source>
</evidence>
<evidence type="ECO:0000259" key="4">
    <source>
        <dbReference type="Pfam" id="PF13649"/>
    </source>
</evidence>
<organism evidence="5">
    <name type="scientific">Solibacter usitatus (strain Ellin6076)</name>
    <dbReference type="NCBI Taxonomy" id="234267"/>
    <lineage>
        <taxon>Bacteria</taxon>
        <taxon>Pseudomonadati</taxon>
        <taxon>Acidobacteriota</taxon>
        <taxon>Terriglobia</taxon>
        <taxon>Bryobacterales</taxon>
        <taxon>Solibacteraceae</taxon>
        <taxon>Candidatus Solibacter</taxon>
    </lineage>
</organism>
<dbReference type="AlphaFoldDB" id="Q025D3"/>
<reference evidence="5" key="1">
    <citation type="submission" date="2006-10" db="EMBL/GenBank/DDBJ databases">
        <title>Complete sequence of Solibacter usitatus Ellin6076.</title>
        <authorList>
            <consortium name="US DOE Joint Genome Institute"/>
            <person name="Copeland A."/>
            <person name="Lucas S."/>
            <person name="Lapidus A."/>
            <person name="Barry K."/>
            <person name="Detter J.C."/>
            <person name="Glavina del Rio T."/>
            <person name="Hammon N."/>
            <person name="Israni S."/>
            <person name="Dalin E."/>
            <person name="Tice H."/>
            <person name="Pitluck S."/>
            <person name="Thompson L.S."/>
            <person name="Brettin T."/>
            <person name="Bruce D."/>
            <person name="Han C."/>
            <person name="Tapia R."/>
            <person name="Gilna P."/>
            <person name="Schmutz J."/>
            <person name="Larimer F."/>
            <person name="Land M."/>
            <person name="Hauser L."/>
            <person name="Kyrpides N."/>
            <person name="Mikhailova N."/>
            <person name="Janssen P.H."/>
            <person name="Kuske C.R."/>
            <person name="Richardson P."/>
        </authorList>
    </citation>
    <scope>NUCLEOTIDE SEQUENCE</scope>
    <source>
        <strain evidence="5">Ellin6076</strain>
    </source>
</reference>
<dbReference type="Pfam" id="PF13649">
    <property type="entry name" value="Methyltransf_25"/>
    <property type="match status" value="1"/>
</dbReference>
<keyword evidence="2 5" id="KW-0808">Transferase</keyword>
<dbReference type="Gene3D" id="3.40.50.150">
    <property type="entry name" value="Vaccinia Virus protein VP39"/>
    <property type="match status" value="1"/>
</dbReference>
<dbReference type="HOGENOM" id="CLU_069129_5_1_0"/>
<accession>Q025D3</accession>
<gene>
    <name evidence="5" type="ordered locus">Acid_2397</name>
</gene>
<dbReference type="PANTHER" id="PTHR43464:SF19">
    <property type="entry name" value="UBIQUINONE BIOSYNTHESIS O-METHYLTRANSFERASE, MITOCHONDRIAL"/>
    <property type="match status" value="1"/>
</dbReference>
<evidence type="ECO:0000256" key="3">
    <source>
        <dbReference type="ARBA" id="ARBA00022691"/>
    </source>
</evidence>
<dbReference type="InterPro" id="IPR029063">
    <property type="entry name" value="SAM-dependent_MTases_sf"/>
</dbReference>
<dbReference type="InterPro" id="IPR041698">
    <property type="entry name" value="Methyltransf_25"/>
</dbReference>
<dbReference type="EMBL" id="CP000473">
    <property type="protein sequence ID" value="ABJ83386.1"/>
    <property type="molecule type" value="Genomic_DNA"/>
</dbReference>
<sequence length="252" mass="28405">MALYDDFSWFYNRYWNEDFHSLAFPILERIWLPRIPEDGRVLDVCCGTGYLAGLLSARGLHVTGIDASPGMIAHARENVPAAEFHIADASAFRVPGRYDGAVSTFDSLNHILETKALDRVFLRVAKALKPGAPFVFDILLESAYRTNWADAFSVVRDDHVLLITGTGFDFRTKLAQCRITMFRLIEGEWRRSDTEVQERCYSTLEIDSALSRAGFESTSYYDARDLGMSGQLGQGRTFVVTTRKRLKTPAPC</sequence>
<keyword evidence="3" id="KW-0949">S-adenosyl-L-methionine</keyword>
<dbReference type="Gene3D" id="2.20.25.110">
    <property type="entry name" value="S-adenosyl-L-methionine-dependent methyltransferases"/>
    <property type="match status" value="1"/>
</dbReference>
<feature type="domain" description="Methyltransferase" evidence="4">
    <location>
        <begin position="41"/>
        <end position="131"/>
    </location>
</feature>
<evidence type="ECO:0000313" key="5">
    <source>
        <dbReference type="EMBL" id="ABJ83386.1"/>
    </source>
</evidence>
<evidence type="ECO:0000256" key="1">
    <source>
        <dbReference type="ARBA" id="ARBA00022603"/>
    </source>
</evidence>
<dbReference type="PANTHER" id="PTHR43464">
    <property type="entry name" value="METHYLTRANSFERASE"/>
    <property type="match status" value="1"/>
</dbReference>
<keyword evidence="1 5" id="KW-0489">Methyltransferase</keyword>
<name>Q025D3_SOLUE</name>
<dbReference type="InParanoid" id="Q025D3"/>
<proteinExistence type="predicted"/>
<dbReference type="GO" id="GO:0008168">
    <property type="term" value="F:methyltransferase activity"/>
    <property type="evidence" value="ECO:0007669"/>
    <property type="project" value="UniProtKB-KW"/>
</dbReference>
<dbReference type="OrthoDB" id="9804312at2"/>
<dbReference type="SUPFAM" id="SSF53335">
    <property type="entry name" value="S-adenosyl-L-methionine-dependent methyltransferases"/>
    <property type="match status" value="1"/>
</dbReference>
<dbReference type="eggNOG" id="COG2226">
    <property type="taxonomic scope" value="Bacteria"/>
</dbReference>
<dbReference type="CDD" id="cd02440">
    <property type="entry name" value="AdoMet_MTases"/>
    <property type="match status" value="1"/>
</dbReference>
<protein>
    <submittedName>
        <fullName evidence="5">Methyltransferase type 11</fullName>
    </submittedName>
</protein>
<dbReference type="STRING" id="234267.Acid_2397"/>
<dbReference type="KEGG" id="sus:Acid_2397"/>